<sequence length="241" mass="25767">MGGKMMRSEKLIINGYGSSNGGEFHRVQLNGKGTVNGDVECDNFECNGSGSVNGNLKSKSVKISGSGKVDGTVSAENMRIDGKAMITKDVTANDLKIAGKGTICGTLKGEELKIRGQATIDGNCEVDIFSSEGQFTIGGLLSADEIDIDIHGTCRAKEIGGQTIKVRHRETAFSRLFKNVFGSHLEAELLEGDNIDIDYVQIKTVRGNNVTVGPNCEIGLIEYTGVLHVDKNAKVKEVQQV</sequence>
<dbReference type="InterPro" id="IPR007607">
    <property type="entry name" value="BacA/B"/>
</dbReference>
<comment type="similarity">
    <text evidence="1">Belongs to the bactofilin family.</text>
</comment>
<dbReference type="EMBL" id="NVBO01000139">
    <property type="protein sequence ID" value="PFR99293.1"/>
    <property type="molecule type" value="Genomic_DNA"/>
</dbReference>
<evidence type="ECO:0000256" key="1">
    <source>
        <dbReference type="ARBA" id="ARBA00044755"/>
    </source>
</evidence>
<accession>A0AA44TDR2</accession>
<reference evidence="2 3" key="1">
    <citation type="submission" date="2017-09" db="EMBL/GenBank/DDBJ databases">
        <title>Large-scale bioinformatics analysis of Bacillus genomes uncovers conserved roles of natural products in bacterial physiology.</title>
        <authorList>
            <consortium name="Agbiome Team Llc"/>
            <person name="Bleich R.M."/>
            <person name="Grubbs K.J."/>
            <person name="Santa Maria K.C."/>
            <person name="Allen S.E."/>
            <person name="Farag S."/>
            <person name="Shank E.A."/>
            <person name="Bowers A."/>
        </authorList>
    </citation>
    <scope>NUCLEOTIDE SEQUENCE [LARGE SCALE GENOMIC DNA]</scope>
    <source>
        <strain evidence="2 3">AFS067272</strain>
    </source>
</reference>
<name>A0AA44TDR2_BACCE</name>
<dbReference type="AlphaFoldDB" id="A0AA44TDR2"/>
<evidence type="ECO:0000313" key="3">
    <source>
        <dbReference type="Proteomes" id="UP000226357"/>
    </source>
</evidence>
<protein>
    <submittedName>
        <fullName evidence="2">Cytoplasmic protein</fullName>
    </submittedName>
</protein>
<organism evidence="2 3">
    <name type="scientific">Bacillus cereus</name>
    <dbReference type="NCBI Taxonomy" id="1396"/>
    <lineage>
        <taxon>Bacteria</taxon>
        <taxon>Bacillati</taxon>
        <taxon>Bacillota</taxon>
        <taxon>Bacilli</taxon>
        <taxon>Bacillales</taxon>
        <taxon>Bacillaceae</taxon>
        <taxon>Bacillus</taxon>
        <taxon>Bacillus cereus group</taxon>
    </lineage>
</organism>
<dbReference type="PANTHER" id="PTHR35024:SF4">
    <property type="entry name" value="POLYMER-FORMING CYTOSKELETAL PROTEIN"/>
    <property type="match status" value="1"/>
</dbReference>
<proteinExistence type="inferred from homology"/>
<dbReference type="Proteomes" id="UP000226357">
    <property type="component" value="Unassembled WGS sequence"/>
</dbReference>
<comment type="caution">
    <text evidence="2">The sequence shown here is derived from an EMBL/GenBank/DDBJ whole genome shotgun (WGS) entry which is preliminary data.</text>
</comment>
<evidence type="ECO:0000313" key="2">
    <source>
        <dbReference type="EMBL" id="PFR99293.1"/>
    </source>
</evidence>
<dbReference type="PANTHER" id="PTHR35024">
    <property type="entry name" value="HYPOTHETICAL CYTOSOLIC PROTEIN"/>
    <property type="match status" value="1"/>
</dbReference>
<gene>
    <name evidence="2" type="ORF">COK38_16275</name>
</gene>
<dbReference type="Pfam" id="PF04519">
    <property type="entry name" value="Bactofilin"/>
    <property type="match status" value="1"/>
</dbReference>